<evidence type="ECO:0000313" key="3">
    <source>
        <dbReference type="EnsemblMetazoa" id="ASIC006849-PA"/>
    </source>
</evidence>
<organism evidence="2">
    <name type="scientific">Anopheles sinensis</name>
    <name type="common">Mosquito</name>
    <dbReference type="NCBI Taxonomy" id="74873"/>
    <lineage>
        <taxon>Eukaryota</taxon>
        <taxon>Metazoa</taxon>
        <taxon>Ecdysozoa</taxon>
        <taxon>Arthropoda</taxon>
        <taxon>Hexapoda</taxon>
        <taxon>Insecta</taxon>
        <taxon>Pterygota</taxon>
        <taxon>Neoptera</taxon>
        <taxon>Endopterygota</taxon>
        <taxon>Diptera</taxon>
        <taxon>Nematocera</taxon>
        <taxon>Culicoidea</taxon>
        <taxon>Culicidae</taxon>
        <taxon>Anophelinae</taxon>
        <taxon>Anopheles</taxon>
    </lineage>
</organism>
<dbReference type="EMBL" id="ATLV01014743">
    <property type="status" value="NOT_ANNOTATED_CDS"/>
    <property type="molecule type" value="Genomic_DNA"/>
</dbReference>
<reference evidence="2 4" key="1">
    <citation type="journal article" date="2014" name="BMC Genomics">
        <title>Genome sequence of Anopheles sinensis provides insight into genetics basis of mosquito competence for malaria parasites.</title>
        <authorList>
            <person name="Zhou D."/>
            <person name="Zhang D."/>
            <person name="Ding G."/>
            <person name="Shi L."/>
            <person name="Hou Q."/>
            <person name="Ye Y."/>
            <person name="Xu Y."/>
            <person name="Zhou H."/>
            <person name="Xiong C."/>
            <person name="Li S."/>
            <person name="Yu J."/>
            <person name="Hong S."/>
            <person name="Yu X."/>
            <person name="Zou P."/>
            <person name="Chen C."/>
            <person name="Chang X."/>
            <person name="Wang W."/>
            <person name="Lv Y."/>
            <person name="Sun Y."/>
            <person name="Ma L."/>
            <person name="Shen B."/>
            <person name="Zhu C."/>
        </authorList>
    </citation>
    <scope>NUCLEOTIDE SEQUENCE [LARGE SCALE GENOMIC DNA]</scope>
</reference>
<evidence type="ECO:0000256" key="1">
    <source>
        <dbReference type="SAM" id="MobiDB-lite"/>
    </source>
</evidence>
<feature type="region of interest" description="Disordered" evidence="1">
    <location>
        <begin position="34"/>
        <end position="72"/>
    </location>
</feature>
<gene>
    <name evidence="2" type="ORF">ZHAS_00006849</name>
</gene>
<keyword evidence="4" id="KW-1185">Reference proteome</keyword>
<proteinExistence type="predicted"/>
<reference evidence="3" key="2">
    <citation type="submission" date="2020-05" db="UniProtKB">
        <authorList>
            <consortium name="EnsemblMetazoa"/>
        </authorList>
    </citation>
    <scope>IDENTIFICATION</scope>
</reference>
<protein>
    <submittedName>
        <fullName evidence="2 3">Uncharacterized protein</fullName>
    </submittedName>
</protein>
<sequence>MVVNIPRKSDLHLYGRAVWRKSWLLRCVAKDHHAQHNGMKAAGVHQKSRQAKNQPEIEALRGRRPGGPGGPN</sequence>
<dbReference type="AlphaFoldDB" id="A0A084VNG4"/>
<evidence type="ECO:0000313" key="4">
    <source>
        <dbReference type="Proteomes" id="UP000030765"/>
    </source>
</evidence>
<accession>A0A084VNG4</accession>
<dbReference type="EMBL" id="KE524984">
    <property type="protein sequence ID" value="KFB39508.1"/>
    <property type="molecule type" value="Genomic_DNA"/>
</dbReference>
<dbReference type="VEuPathDB" id="VectorBase:ASIC006849"/>
<dbReference type="EnsemblMetazoa" id="ASIC006849-RA">
    <property type="protein sequence ID" value="ASIC006849-PA"/>
    <property type="gene ID" value="ASIC006849"/>
</dbReference>
<evidence type="ECO:0000313" key="2">
    <source>
        <dbReference type="EMBL" id="KFB39508.1"/>
    </source>
</evidence>
<dbReference type="Proteomes" id="UP000030765">
    <property type="component" value="Unassembled WGS sequence"/>
</dbReference>
<name>A0A084VNG4_ANOSI</name>